<proteinExistence type="predicted"/>
<keyword evidence="3" id="KW-1185">Reference proteome</keyword>
<evidence type="ECO:0000313" key="3">
    <source>
        <dbReference type="Proteomes" id="UP000717634"/>
    </source>
</evidence>
<feature type="chain" id="PRO_5046521793" evidence="1">
    <location>
        <begin position="30"/>
        <end position="242"/>
    </location>
</feature>
<gene>
    <name evidence="2" type="ORF">HBN54_002695</name>
</gene>
<sequence>MLFLSASAFRRGCALVLWLGCLPWLNQSAAAQGKGRNKNPVPQPGHLHLVDGSTRQAQLLLIDFDQLRGTGIDGAAVTYSPDEVSSFVMGVDSFTVLRDFYVTFTRDAEHYKSSFMRVRAVDAGLEYYEFRGTMTRTQFDGGNAALFGAGIALRMVAGNTAIPGGIGSEEKEVMTTAWLLRRAGNPRWLTLPTGARNIREVIEPLIADDKELAATVRWGSIRREDVSALLSQYVEHKKSRKS</sequence>
<reference evidence="2 3" key="1">
    <citation type="submission" date="2020-03" db="EMBL/GenBank/DDBJ databases">
        <title>Genomic Encyclopedia of Type Strains, Phase IV (KMG-V): Genome sequencing to study the core and pangenomes of soil and plant-associated prokaryotes.</title>
        <authorList>
            <person name="Whitman W."/>
        </authorList>
    </citation>
    <scope>NUCLEOTIDE SEQUENCE [LARGE SCALE GENOMIC DNA]</scope>
    <source>
        <strain evidence="2 3">1B</strain>
    </source>
</reference>
<dbReference type="EMBL" id="JAAVTK010000007">
    <property type="protein sequence ID" value="NKI90096.1"/>
    <property type="molecule type" value="Genomic_DNA"/>
</dbReference>
<accession>A0ABX1HMD7</accession>
<dbReference type="Proteomes" id="UP000717634">
    <property type="component" value="Unassembled WGS sequence"/>
</dbReference>
<organism evidence="2 3">
    <name type="scientific">Hymenobacter artigasi</name>
    <dbReference type="NCBI Taxonomy" id="2719616"/>
    <lineage>
        <taxon>Bacteria</taxon>
        <taxon>Pseudomonadati</taxon>
        <taxon>Bacteroidota</taxon>
        <taxon>Cytophagia</taxon>
        <taxon>Cytophagales</taxon>
        <taxon>Hymenobacteraceae</taxon>
        <taxon>Hymenobacter</taxon>
    </lineage>
</organism>
<protein>
    <submittedName>
        <fullName evidence="2">Uncharacterized protein</fullName>
    </submittedName>
</protein>
<keyword evidence="1" id="KW-0732">Signal</keyword>
<evidence type="ECO:0000256" key="1">
    <source>
        <dbReference type="SAM" id="SignalP"/>
    </source>
</evidence>
<evidence type="ECO:0000313" key="2">
    <source>
        <dbReference type="EMBL" id="NKI90096.1"/>
    </source>
</evidence>
<name>A0ABX1HMD7_9BACT</name>
<dbReference type="RefSeq" id="WP_168673698.1">
    <property type="nucleotide sequence ID" value="NZ_JAAVTK010000007.1"/>
</dbReference>
<comment type="caution">
    <text evidence="2">The sequence shown here is derived from an EMBL/GenBank/DDBJ whole genome shotgun (WGS) entry which is preliminary data.</text>
</comment>
<feature type="signal peptide" evidence="1">
    <location>
        <begin position="1"/>
        <end position="29"/>
    </location>
</feature>